<dbReference type="GO" id="GO:0005737">
    <property type="term" value="C:cytoplasm"/>
    <property type="evidence" value="ECO:0007669"/>
    <property type="project" value="UniProtKB-SubCell"/>
</dbReference>
<evidence type="ECO:0000256" key="6">
    <source>
        <dbReference type="SAM" id="MobiDB-lite"/>
    </source>
</evidence>
<dbReference type="PROSITE" id="PS51475">
    <property type="entry name" value="PROTEASOME_ALPHA_2"/>
    <property type="match status" value="1"/>
</dbReference>
<dbReference type="GO" id="GO:0019773">
    <property type="term" value="C:proteasome core complex, alpha-subunit complex"/>
    <property type="evidence" value="ECO:0007669"/>
    <property type="project" value="UniProtKB-UniRule"/>
</dbReference>
<dbReference type="GO" id="GO:0005634">
    <property type="term" value="C:nucleus"/>
    <property type="evidence" value="ECO:0007669"/>
    <property type="project" value="UniProtKB-SubCell"/>
</dbReference>
<dbReference type="RefSeq" id="XP_014184391.1">
    <property type="nucleotide sequence ID" value="XM_014328916.1"/>
</dbReference>
<feature type="region of interest" description="Disordered" evidence="6">
    <location>
        <begin position="250"/>
        <end position="290"/>
    </location>
</feature>
<dbReference type="VEuPathDB" id="FungiDB:A1Q1_00075"/>
<dbReference type="GeneID" id="25983589"/>
<feature type="compositionally biased region" description="Low complexity" evidence="6">
    <location>
        <begin position="272"/>
        <end position="284"/>
    </location>
</feature>
<comment type="caution">
    <text evidence="8">The sequence shown here is derived from an EMBL/GenBank/DDBJ whole genome shotgun (WGS) entry which is preliminary data.</text>
</comment>
<evidence type="ECO:0000256" key="5">
    <source>
        <dbReference type="RuleBase" id="RU000551"/>
    </source>
</evidence>
<dbReference type="FunFam" id="3.60.20.10:FF:000016">
    <property type="entry name" value="Proteasome subunit alpha type-6"/>
    <property type="match status" value="1"/>
</dbReference>
<dbReference type="OrthoDB" id="431557at2759"/>
<evidence type="ECO:0000313" key="9">
    <source>
        <dbReference type="Proteomes" id="UP000002748"/>
    </source>
</evidence>
<dbReference type="AlphaFoldDB" id="J8QH86"/>
<reference evidence="8 9" key="1">
    <citation type="journal article" date="2012" name="Eukaryot. Cell">
        <title>Draft genome sequence of CBS 2479, the standard type strain of Trichosporon asahii.</title>
        <authorList>
            <person name="Yang R.Y."/>
            <person name="Li H.T."/>
            <person name="Zhu H."/>
            <person name="Zhou G.P."/>
            <person name="Wang M."/>
            <person name="Wang L."/>
        </authorList>
    </citation>
    <scope>NUCLEOTIDE SEQUENCE [LARGE SCALE GENOMIC DNA]</scope>
    <source>
        <strain evidence="9">ATCC 90039 / CBS 2479 / JCM 2466 / KCTC 7840 / NCYC 2677 / UAMH 7654</strain>
    </source>
</reference>
<evidence type="ECO:0000256" key="4">
    <source>
        <dbReference type="PROSITE-ProRule" id="PRU00808"/>
    </source>
</evidence>
<keyword evidence="2 4" id="KW-0647">Proteasome</keyword>
<dbReference type="PROSITE" id="PS00388">
    <property type="entry name" value="PROTEASOME_ALPHA_1"/>
    <property type="match status" value="1"/>
</dbReference>
<name>J8QH86_TRIAS</name>
<protein>
    <recommendedName>
        <fullName evidence="5">Proteasome subunit alpha type</fullName>
    </recommendedName>
</protein>
<dbReference type="KEGG" id="tasa:A1Q1_00075"/>
<dbReference type="Proteomes" id="UP000002748">
    <property type="component" value="Unassembled WGS sequence"/>
</dbReference>
<comment type="similarity">
    <text evidence="4 5">Belongs to the peptidase T1A family.</text>
</comment>
<dbReference type="InterPro" id="IPR001353">
    <property type="entry name" value="Proteasome_sua/b"/>
</dbReference>
<evidence type="ECO:0000256" key="2">
    <source>
        <dbReference type="ARBA" id="ARBA00022942"/>
    </source>
</evidence>
<dbReference type="EMBL" id="ALBS01000009">
    <property type="protein sequence ID" value="EJT53068.1"/>
    <property type="molecule type" value="Genomic_DNA"/>
</dbReference>
<proteinExistence type="inferred from homology"/>
<dbReference type="Gene3D" id="3.60.20.10">
    <property type="entry name" value="Glutamine Phosphoribosylpyrophosphate, subunit 1, domain 1"/>
    <property type="match status" value="1"/>
</dbReference>
<organism evidence="8 9">
    <name type="scientific">Trichosporon asahii var. asahii (strain ATCC 90039 / CBS 2479 / JCM 2466 / KCTC 7840 / NBRC 103889/ NCYC 2677 / UAMH 7654)</name>
    <name type="common">Yeast</name>
    <dbReference type="NCBI Taxonomy" id="1186058"/>
    <lineage>
        <taxon>Eukaryota</taxon>
        <taxon>Fungi</taxon>
        <taxon>Dikarya</taxon>
        <taxon>Basidiomycota</taxon>
        <taxon>Agaricomycotina</taxon>
        <taxon>Tremellomycetes</taxon>
        <taxon>Trichosporonales</taxon>
        <taxon>Trichosporonaceae</taxon>
        <taxon>Trichosporon</taxon>
    </lineage>
</organism>
<dbReference type="Pfam" id="PF10584">
    <property type="entry name" value="Proteasome_A_N"/>
    <property type="match status" value="1"/>
</dbReference>
<feature type="domain" description="Proteasome alpha-type subunits" evidence="7">
    <location>
        <begin position="6"/>
        <end position="28"/>
    </location>
</feature>
<gene>
    <name evidence="8" type="ORF">A1Q1_00075</name>
</gene>
<accession>J8QH86</accession>
<dbReference type="HOGENOM" id="CLU_035750_8_0_1"/>
<dbReference type="PANTHER" id="PTHR11599">
    <property type="entry name" value="PROTEASOME SUBUNIT ALPHA/BETA"/>
    <property type="match status" value="1"/>
</dbReference>
<dbReference type="InterPro" id="IPR029055">
    <property type="entry name" value="Ntn_hydrolases_N"/>
</dbReference>
<comment type="subunit">
    <text evidence="5">The 26S proteasome consists of a 20S proteasome core and two 19S regulatory subunits.</text>
</comment>
<dbReference type="GO" id="GO:0006511">
    <property type="term" value="P:ubiquitin-dependent protein catabolic process"/>
    <property type="evidence" value="ECO:0007669"/>
    <property type="project" value="InterPro"/>
</dbReference>
<evidence type="ECO:0000256" key="1">
    <source>
        <dbReference type="ARBA" id="ARBA00022490"/>
    </source>
</evidence>
<sequence>MFRNSYDSDNTTFSPQGKLHQVEYALEAVKQGSAAIGMRSKTHAILLTLKRSTGELATYQKKMITIDDHVGIAIAGLTSDARVLSNSMRQQAMQSRMLYGRPIPVARLVQTIADKAQNNTQIYGRRPYGVGFLVIGQDETGPHLFEFSPAGTAFEYYAHSIGARSQSAKTYLEQNYEAFEDASLEELVRHGLNALADTLQQDKNLTKRNTSIGIIGPSTEAVDRAEEGKVSGAAQRGYFRVIENDDVEPILRSWRRSRGEPEDEPEAEGEGETQQQGGDAAQPQDDVEMA</sequence>
<comment type="subcellular location">
    <subcellularLocation>
        <location evidence="5">Cytoplasm</location>
    </subcellularLocation>
    <subcellularLocation>
        <location evidence="5">Nucleus</location>
    </subcellularLocation>
</comment>
<keyword evidence="1 5" id="KW-0963">Cytoplasm</keyword>
<dbReference type="SUPFAM" id="SSF56235">
    <property type="entry name" value="N-terminal nucleophile aminohydrolases (Ntn hydrolases)"/>
    <property type="match status" value="1"/>
</dbReference>
<dbReference type="InterPro" id="IPR035144">
    <property type="entry name" value="Proteasome_alpha1"/>
</dbReference>
<dbReference type="InterPro" id="IPR000426">
    <property type="entry name" value="Proteasome_asu_N"/>
</dbReference>
<dbReference type="InterPro" id="IPR050115">
    <property type="entry name" value="Proteasome_alpha"/>
</dbReference>
<keyword evidence="3 5" id="KW-0539">Nucleus</keyword>
<feature type="compositionally biased region" description="Acidic residues" evidence="6">
    <location>
        <begin position="261"/>
        <end position="271"/>
    </location>
</feature>
<dbReference type="SMART" id="SM00948">
    <property type="entry name" value="Proteasome_A_N"/>
    <property type="match status" value="1"/>
</dbReference>
<dbReference type="CDD" id="cd03749">
    <property type="entry name" value="proteasome_alpha_type_1"/>
    <property type="match status" value="1"/>
</dbReference>
<dbReference type="Pfam" id="PF00227">
    <property type="entry name" value="Proteasome"/>
    <property type="match status" value="1"/>
</dbReference>
<dbReference type="InterPro" id="IPR023332">
    <property type="entry name" value="Proteasome_alpha-type"/>
</dbReference>
<evidence type="ECO:0000259" key="7">
    <source>
        <dbReference type="PROSITE" id="PS00388"/>
    </source>
</evidence>
<evidence type="ECO:0000256" key="3">
    <source>
        <dbReference type="ARBA" id="ARBA00023242"/>
    </source>
</evidence>
<evidence type="ECO:0000313" key="8">
    <source>
        <dbReference type="EMBL" id="EJT53068.1"/>
    </source>
</evidence>